<feature type="domain" description="Proteasomal ATPase second OB" evidence="3">
    <location>
        <begin position="1"/>
        <end position="50"/>
    </location>
</feature>
<keyword evidence="4" id="KW-0378">Hydrolase</keyword>
<dbReference type="EMBL" id="GEVK01009455">
    <property type="protein sequence ID" value="JAU43377.1"/>
    <property type="molecule type" value="Transcribed_RNA"/>
</dbReference>
<organism evidence="4">
    <name type="scientific">Noccaea caerulescens</name>
    <name type="common">Alpine penny-cress</name>
    <name type="synonym">Thlaspi caerulescens</name>
    <dbReference type="NCBI Taxonomy" id="107243"/>
    <lineage>
        <taxon>Eukaryota</taxon>
        <taxon>Viridiplantae</taxon>
        <taxon>Streptophyta</taxon>
        <taxon>Embryophyta</taxon>
        <taxon>Tracheophyta</taxon>
        <taxon>Spermatophyta</taxon>
        <taxon>Magnoliopsida</taxon>
        <taxon>eudicotyledons</taxon>
        <taxon>Gunneridae</taxon>
        <taxon>Pentapetalae</taxon>
        <taxon>rosids</taxon>
        <taxon>malvids</taxon>
        <taxon>Brassicales</taxon>
        <taxon>Brassicaceae</taxon>
        <taxon>Coluteocarpeae</taxon>
        <taxon>Noccaea</taxon>
    </lineage>
</organism>
<sequence>MIDENHGLVTSTGGTNYYVRVLSTIDREKLKTSTSIAMHRHSYSVVDILPSESDAAIQMMQVQEKPDVTFADIGGCDTQKQELR</sequence>
<keyword evidence="4" id="KW-0645">Protease</keyword>
<name>A0A1J3FH12_NOCCA</name>
<evidence type="ECO:0000259" key="3">
    <source>
        <dbReference type="Pfam" id="PF16450"/>
    </source>
</evidence>
<dbReference type="GO" id="GO:0006508">
    <property type="term" value="P:proteolysis"/>
    <property type="evidence" value="ECO:0007669"/>
    <property type="project" value="UniProtKB-KW"/>
</dbReference>
<reference evidence="4" key="1">
    <citation type="submission" date="2016-07" db="EMBL/GenBank/DDBJ databases">
        <title>De novo transcriptome assembly of four accessions of the metal hyperaccumulator plant Noccaea caerulescens.</title>
        <authorList>
            <person name="Blande D."/>
            <person name="Halimaa P."/>
            <person name="Tervahauta A.I."/>
            <person name="Aarts M.G."/>
            <person name="Karenlampi S.O."/>
        </authorList>
    </citation>
    <scope>NUCLEOTIDE SEQUENCE</scope>
</reference>
<dbReference type="Gene3D" id="2.40.50.140">
    <property type="entry name" value="Nucleic acid-binding proteins"/>
    <property type="match status" value="1"/>
</dbReference>
<protein>
    <submittedName>
        <fullName evidence="4">26S protease regulatory subunit 6B-like protein</fullName>
    </submittedName>
</protein>
<dbReference type="InterPro" id="IPR050221">
    <property type="entry name" value="26S_Proteasome_ATPase"/>
</dbReference>
<keyword evidence="2" id="KW-0067">ATP-binding</keyword>
<dbReference type="GO" id="GO:0008233">
    <property type="term" value="F:peptidase activity"/>
    <property type="evidence" value="ECO:0007669"/>
    <property type="project" value="UniProtKB-KW"/>
</dbReference>
<evidence type="ECO:0000256" key="1">
    <source>
        <dbReference type="ARBA" id="ARBA00022741"/>
    </source>
</evidence>
<proteinExistence type="predicted"/>
<gene>
    <name evidence="4" type="ORF">LC_TR19146_c1_g1_i1_g.63943</name>
</gene>
<dbReference type="InterPro" id="IPR032501">
    <property type="entry name" value="Prot_ATP_ID_OB_2nd"/>
</dbReference>
<dbReference type="GO" id="GO:0005524">
    <property type="term" value="F:ATP binding"/>
    <property type="evidence" value="ECO:0007669"/>
    <property type="project" value="UniProtKB-KW"/>
</dbReference>
<dbReference type="AlphaFoldDB" id="A0A1J3FH12"/>
<dbReference type="InterPro" id="IPR012340">
    <property type="entry name" value="NA-bd_OB-fold"/>
</dbReference>
<dbReference type="PANTHER" id="PTHR23073">
    <property type="entry name" value="26S PROTEASOME REGULATORY SUBUNIT"/>
    <property type="match status" value="1"/>
</dbReference>
<evidence type="ECO:0000256" key="2">
    <source>
        <dbReference type="ARBA" id="ARBA00022840"/>
    </source>
</evidence>
<evidence type="ECO:0000313" key="4">
    <source>
        <dbReference type="EMBL" id="JAU43377.1"/>
    </source>
</evidence>
<accession>A0A1J3FH12</accession>
<keyword evidence="1" id="KW-0547">Nucleotide-binding</keyword>
<dbReference type="Pfam" id="PF16450">
    <property type="entry name" value="Prot_ATP_ID_OB_C"/>
    <property type="match status" value="1"/>
</dbReference>